<dbReference type="SUPFAM" id="SSF52151">
    <property type="entry name" value="FabD/lysophospholipase-like"/>
    <property type="match status" value="1"/>
</dbReference>
<evidence type="ECO:0000313" key="10">
    <source>
        <dbReference type="Proteomes" id="UP000069632"/>
    </source>
</evidence>
<evidence type="ECO:0000313" key="9">
    <source>
        <dbReference type="EMBL" id="CZE45749.1"/>
    </source>
</evidence>
<dbReference type="Gene3D" id="3.30.70.250">
    <property type="entry name" value="Malonyl-CoA ACP transacylase, ACP-binding"/>
    <property type="match status" value="1"/>
</dbReference>
<dbReference type="InterPro" id="IPR004410">
    <property type="entry name" value="Malonyl_CoA-ACP_transAc_FabD"/>
</dbReference>
<feature type="active site" evidence="7">
    <location>
        <position position="90"/>
    </location>
</feature>
<evidence type="ECO:0000256" key="4">
    <source>
        <dbReference type="ARBA" id="ARBA00023315"/>
    </source>
</evidence>
<dbReference type="InterPro" id="IPR024925">
    <property type="entry name" value="Malonyl_CoA-ACP_transAc"/>
</dbReference>
<evidence type="ECO:0000256" key="6">
    <source>
        <dbReference type="PIRNR" id="PIRNR000446"/>
    </source>
</evidence>
<dbReference type="RefSeq" id="WP_075539812.1">
    <property type="nucleotide sequence ID" value="NZ_CP053844.1"/>
</dbReference>
<feature type="domain" description="Malonyl-CoA:ACP transacylase (MAT)" evidence="8">
    <location>
        <begin position="6"/>
        <end position="309"/>
    </location>
</feature>
<dbReference type="InterPro" id="IPR014043">
    <property type="entry name" value="Acyl_transferase_dom"/>
</dbReference>
<keyword evidence="3 6" id="KW-0808">Transferase</keyword>
<dbReference type="InterPro" id="IPR050858">
    <property type="entry name" value="Mal-CoA-ACP_Trans/PKS_FabD"/>
</dbReference>
<dbReference type="InterPro" id="IPR001227">
    <property type="entry name" value="Ac_transferase_dom_sf"/>
</dbReference>
<dbReference type="SUPFAM" id="SSF55048">
    <property type="entry name" value="Probable ACP-binding domain of malonyl-CoA ACP transacylase"/>
    <property type="match status" value="1"/>
</dbReference>
<dbReference type="GO" id="GO:0005829">
    <property type="term" value="C:cytosol"/>
    <property type="evidence" value="ECO:0007669"/>
    <property type="project" value="TreeGrafter"/>
</dbReference>
<comment type="similarity">
    <text evidence="6">Belongs to the fabD family.</text>
</comment>
<dbReference type="InterPro" id="IPR016036">
    <property type="entry name" value="Malonyl_transacylase_ACP-bd"/>
</dbReference>
<dbReference type="PANTHER" id="PTHR42681">
    <property type="entry name" value="MALONYL-COA-ACYL CARRIER PROTEIN TRANSACYLASE, MITOCHONDRIAL"/>
    <property type="match status" value="1"/>
</dbReference>
<dbReference type="PANTHER" id="PTHR42681:SF1">
    <property type="entry name" value="MALONYL-COA-ACYL CARRIER PROTEIN TRANSACYLASE, MITOCHONDRIAL"/>
    <property type="match status" value="1"/>
</dbReference>
<evidence type="ECO:0000259" key="8">
    <source>
        <dbReference type="SMART" id="SM00827"/>
    </source>
</evidence>
<evidence type="ECO:0000256" key="7">
    <source>
        <dbReference type="PIRSR" id="PIRSR000446-1"/>
    </source>
</evidence>
<dbReference type="InterPro" id="IPR016035">
    <property type="entry name" value="Acyl_Trfase/lysoPLipase"/>
</dbReference>
<dbReference type="EC" id="2.3.1.39" evidence="1 6"/>
<evidence type="ECO:0000256" key="5">
    <source>
        <dbReference type="ARBA" id="ARBA00048462"/>
    </source>
</evidence>
<dbReference type="GO" id="GO:0006633">
    <property type="term" value="P:fatty acid biosynthetic process"/>
    <property type="evidence" value="ECO:0007669"/>
    <property type="project" value="TreeGrafter"/>
</dbReference>
<keyword evidence="4 6" id="KW-0012">Acyltransferase</keyword>
<dbReference type="FunFam" id="3.30.70.250:FF:000001">
    <property type="entry name" value="Malonyl CoA-acyl carrier protein transacylase"/>
    <property type="match status" value="1"/>
</dbReference>
<evidence type="ECO:0000256" key="2">
    <source>
        <dbReference type="ARBA" id="ARBA00018953"/>
    </source>
</evidence>
<dbReference type="GO" id="GO:0004314">
    <property type="term" value="F:[acyl-carrier-protein] S-malonyltransferase activity"/>
    <property type="evidence" value="ECO:0007669"/>
    <property type="project" value="UniProtKB-EC"/>
</dbReference>
<comment type="catalytic activity">
    <reaction evidence="5 6">
        <text>holo-[ACP] + malonyl-CoA = malonyl-[ACP] + CoA</text>
        <dbReference type="Rhea" id="RHEA:41792"/>
        <dbReference type="Rhea" id="RHEA-COMP:9623"/>
        <dbReference type="Rhea" id="RHEA-COMP:9685"/>
        <dbReference type="ChEBI" id="CHEBI:57287"/>
        <dbReference type="ChEBI" id="CHEBI:57384"/>
        <dbReference type="ChEBI" id="CHEBI:64479"/>
        <dbReference type="ChEBI" id="CHEBI:78449"/>
        <dbReference type="EC" id="2.3.1.39"/>
    </reaction>
</comment>
<dbReference type="PIRSF" id="PIRSF000446">
    <property type="entry name" value="Mct"/>
    <property type="match status" value="1"/>
</dbReference>
<name>A0A128E9Y4_9BACT</name>
<proteinExistence type="inferred from homology"/>
<feature type="active site" evidence="7">
    <location>
        <position position="200"/>
    </location>
</feature>
<accession>A0A128E9Y4</accession>
<gene>
    <name evidence="9" type="primary">fabD</name>
    <name evidence="9" type="ORF">ERS672216_00012</name>
</gene>
<dbReference type="EMBL" id="FIZP01000001">
    <property type="protein sequence ID" value="CZE45749.1"/>
    <property type="molecule type" value="Genomic_DNA"/>
</dbReference>
<dbReference type="Gene3D" id="3.40.366.10">
    <property type="entry name" value="Malonyl-Coenzyme A Acyl Carrier Protein, domain 2"/>
    <property type="match status" value="1"/>
</dbReference>
<dbReference type="Pfam" id="PF00698">
    <property type="entry name" value="Acyl_transf_1"/>
    <property type="match status" value="1"/>
</dbReference>
<organism evidence="9 10">
    <name type="scientific">Campylobacter geochelonis</name>
    <dbReference type="NCBI Taxonomy" id="1780362"/>
    <lineage>
        <taxon>Bacteria</taxon>
        <taxon>Pseudomonadati</taxon>
        <taxon>Campylobacterota</taxon>
        <taxon>Epsilonproteobacteria</taxon>
        <taxon>Campylobacterales</taxon>
        <taxon>Campylobacteraceae</taxon>
        <taxon>Campylobacter</taxon>
    </lineage>
</organism>
<sequence>MKYAFIFPGQGSQAVGMGKEIYENFVQAREILDRASDFCSIDFKKLLFEPNDNLAISEFTQPAIVLNSFMCYLALEESMALKADLTLGHSLGEFSALGVSGGLDLIDTIKLVNSRGKFMQAACEGKNASMMVILGLEDSKVEEICQNARENGAQVWAANYNCDGQIVVAGNKDDLAKLESTFKEAGAKRAMLLNMSVASHCPTLKDASENLVKELEPLIKDEFDPVVSNVIARAYTSKDEALQLLKAQLVKPVLYKQSIENIDSSVDCYVEFGAGVLKGMNKKITSKPTYSITDIKSLEEFMSFAKGEF</sequence>
<dbReference type="OrthoDB" id="9808564at2"/>
<dbReference type="Proteomes" id="UP000069632">
    <property type="component" value="Unassembled WGS sequence"/>
</dbReference>
<keyword evidence="10" id="KW-1185">Reference proteome</keyword>
<reference evidence="9 10" key="1">
    <citation type="submission" date="2016-02" db="EMBL/GenBank/DDBJ databases">
        <authorList>
            <consortium name="Pathogen Informatics"/>
        </authorList>
    </citation>
    <scope>NUCLEOTIDE SEQUENCE [LARGE SCALE GENOMIC DNA]</scope>
    <source>
        <strain evidence="9 10">RC20</strain>
    </source>
</reference>
<evidence type="ECO:0000256" key="1">
    <source>
        <dbReference type="ARBA" id="ARBA00013258"/>
    </source>
</evidence>
<dbReference type="SMART" id="SM00827">
    <property type="entry name" value="PKS_AT"/>
    <property type="match status" value="1"/>
</dbReference>
<dbReference type="NCBIfam" id="TIGR00128">
    <property type="entry name" value="fabD"/>
    <property type="match status" value="1"/>
</dbReference>
<protein>
    <recommendedName>
        <fullName evidence="2 6">Malonyl CoA-acyl carrier protein transacylase</fullName>
        <ecNumber evidence="1 6">2.3.1.39</ecNumber>
    </recommendedName>
</protein>
<dbReference type="AlphaFoldDB" id="A0A128E9Y4"/>
<evidence type="ECO:0000256" key="3">
    <source>
        <dbReference type="ARBA" id="ARBA00022679"/>
    </source>
</evidence>